<comment type="caution">
    <text evidence="1">The sequence shown here is derived from an EMBL/GenBank/DDBJ whole genome shotgun (WGS) entry which is preliminary data.</text>
</comment>
<gene>
    <name evidence="1" type="ORF">C480_21009</name>
</gene>
<accession>M0AJP0</accession>
<organism evidence="1 2">
    <name type="scientific">Natrialba aegyptia DSM 13077</name>
    <dbReference type="NCBI Taxonomy" id="1227491"/>
    <lineage>
        <taxon>Archaea</taxon>
        <taxon>Methanobacteriati</taxon>
        <taxon>Methanobacteriota</taxon>
        <taxon>Stenosarchaea group</taxon>
        <taxon>Halobacteria</taxon>
        <taxon>Halobacteriales</taxon>
        <taxon>Natrialbaceae</taxon>
        <taxon>Natrialba</taxon>
    </lineage>
</organism>
<evidence type="ECO:0000313" key="2">
    <source>
        <dbReference type="Proteomes" id="UP000011591"/>
    </source>
</evidence>
<name>M0AJP0_9EURY</name>
<proteinExistence type="predicted"/>
<protein>
    <submittedName>
        <fullName evidence="1">Transposase</fullName>
    </submittedName>
</protein>
<sequence length="104" mass="11488">MVDICGGLCRTWSADGEPSQVAVDETAVKINEELSCLYTAIHIETTLILDVTLCGLSGTAPAASFLYKTCEKYDLSEVELLIDRCSYWCVFSRFGLSYLVNYIA</sequence>
<evidence type="ECO:0000313" key="1">
    <source>
        <dbReference type="EMBL" id="ELY98749.1"/>
    </source>
</evidence>
<dbReference type="EMBL" id="AOIP01000060">
    <property type="protein sequence ID" value="ELY98749.1"/>
    <property type="molecule type" value="Genomic_DNA"/>
</dbReference>
<dbReference type="Proteomes" id="UP000011591">
    <property type="component" value="Unassembled WGS sequence"/>
</dbReference>
<dbReference type="AlphaFoldDB" id="M0AJP0"/>
<reference evidence="1 2" key="1">
    <citation type="journal article" date="2014" name="PLoS Genet.">
        <title>Phylogenetically driven sequencing of extremely halophilic archaea reveals strategies for static and dynamic osmo-response.</title>
        <authorList>
            <person name="Becker E.A."/>
            <person name="Seitzer P.M."/>
            <person name="Tritt A."/>
            <person name="Larsen D."/>
            <person name="Krusor M."/>
            <person name="Yao A.I."/>
            <person name="Wu D."/>
            <person name="Madern D."/>
            <person name="Eisen J.A."/>
            <person name="Darling A.E."/>
            <person name="Facciotti M.T."/>
        </authorList>
    </citation>
    <scope>NUCLEOTIDE SEQUENCE [LARGE SCALE GENOMIC DNA]</scope>
    <source>
        <strain evidence="1 2">DSM 13077</strain>
    </source>
</reference>
<dbReference type="PANTHER" id="PTHR39967:SF1">
    <property type="entry name" value="ISH14-TYPE TRANSPOSASE HSIRS44"/>
    <property type="match status" value="1"/>
</dbReference>
<keyword evidence="2" id="KW-1185">Reference proteome</keyword>
<dbReference type="PANTHER" id="PTHR39967">
    <property type="match status" value="1"/>
</dbReference>